<dbReference type="InterPro" id="IPR007337">
    <property type="entry name" value="RelB/DinJ"/>
</dbReference>
<comment type="caution">
    <text evidence="1">The sequence shown here is derived from an EMBL/GenBank/DDBJ whole genome shotgun (WGS) entry which is preliminary data.</text>
</comment>
<dbReference type="EMBL" id="JBHSSE010000002">
    <property type="protein sequence ID" value="MFC6200360.1"/>
    <property type="molecule type" value="Genomic_DNA"/>
</dbReference>
<reference evidence="2" key="1">
    <citation type="journal article" date="2019" name="Int. J. Syst. Evol. Microbiol.">
        <title>The Global Catalogue of Microorganisms (GCM) 10K type strain sequencing project: providing services to taxonomists for standard genome sequencing and annotation.</title>
        <authorList>
            <consortium name="The Broad Institute Genomics Platform"/>
            <consortium name="The Broad Institute Genome Sequencing Center for Infectious Disease"/>
            <person name="Wu L."/>
            <person name="Ma J."/>
        </authorList>
    </citation>
    <scope>NUCLEOTIDE SEQUENCE [LARGE SCALE GENOMIC DNA]</scope>
    <source>
        <strain evidence="2">CCM 8930</strain>
    </source>
</reference>
<sequence length="83" mass="9115">MAEETTLTIQVDEAVKVQATEVAASAGIELSTAVEMFLAEMIKTKHVPFVPTSQEKFPDIWNDDPKEIAAFNKSMGLIDDDSE</sequence>
<dbReference type="NCBIfam" id="TIGR02384">
    <property type="entry name" value="RelB_DinJ"/>
    <property type="match status" value="1"/>
</dbReference>
<dbReference type="RefSeq" id="WP_171002322.1">
    <property type="nucleotide sequence ID" value="NZ_BJDI01000007.1"/>
</dbReference>
<accession>A0ABW1SF71</accession>
<name>A0ABW1SF71_9LACO</name>
<evidence type="ECO:0000313" key="1">
    <source>
        <dbReference type="EMBL" id="MFC6200360.1"/>
    </source>
</evidence>
<organism evidence="1 2">
    <name type="scientific">Lactiplantibacillus nangangensis</name>
    <dbReference type="NCBI Taxonomy" id="2559917"/>
    <lineage>
        <taxon>Bacteria</taxon>
        <taxon>Bacillati</taxon>
        <taxon>Bacillota</taxon>
        <taxon>Bacilli</taxon>
        <taxon>Lactobacillales</taxon>
        <taxon>Lactobacillaceae</taxon>
        <taxon>Lactiplantibacillus</taxon>
    </lineage>
</organism>
<keyword evidence="2" id="KW-1185">Reference proteome</keyword>
<evidence type="ECO:0000313" key="2">
    <source>
        <dbReference type="Proteomes" id="UP001596171"/>
    </source>
</evidence>
<protein>
    <submittedName>
        <fullName evidence="1">Type II toxin-antitoxin system RelB/DinJ family antitoxin</fullName>
    </submittedName>
</protein>
<dbReference type="Gene3D" id="1.10.1220.10">
    <property type="entry name" value="Met repressor-like"/>
    <property type="match status" value="1"/>
</dbReference>
<proteinExistence type="predicted"/>
<dbReference type="InterPro" id="IPR013321">
    <property type="entry name" value="Arc_rbn_hlx_hlx"/>
</dbReference>
<gene>
    <name evidence="1" type="ORF">ACFP1L_00450</name>
</gene>
<dbReference type="Pfam" id="PF04221">
    <property type="entry name" value="RelB"/>
    <property type="match status" value="1"/>
</dbReference>
<dbReference type="Proteomes" id="UP001596171">
    <property type="component" value="Unassembled WGS sequence"/>
</dbReference>